<evidence type="ECO:0000313" key="2">
    <source>
        <dbReference type="Proteomes" id="UP000570595"/>
    </source>
</evidence>
<dbReference type="EMBL" id="JABAHT010001299">
    <property type="protein sequence ID" value="KAF4649502.1"/>
    <property type="molecule type" value="Genomic_DNA"/>
</dbReference>
<sequence>MRNVFGHTIPPKSGPLRWVSDSMENSLEATMQGEESDWTQVFPMGPSFDKGFGCWGNIVVTLASRYSS</sequence>
<organism evidence="1 2">
    <name type="scientific">Perkinsus olseni</name>
    <name type="common">Perkinsus atlanticus</name>
    <dbReference type="NCBI Taxonomy" id="32597"/>
    <lineage>
        <taxon>Eukaryota</taxon>
        <taxon>Sar</taxon>
        <taxon>Alveolata</taxon>
        <taxon>Perkinsozoa</taxon>
        <taxon>Perkinsea</taxon>
        <taxon>Perkinsida</taxon>
        <taxon>Perkinsidae</taxon>
        <taxon>Perkinsus</taxon>
    </lineage>
</organism>
<reference evidence="1 2" key="1">
    <citation type="submission" date="2020-04" db="EMBL/GenBank/DDBJ databases">
        <title>Perkinsus olseni comparative genomics.</title>
        <authorList>
            <person name="Bogema D.R."/>
        </authorList>
    </citation>
    <scope>NUCLEOTIDE SEQUENCE [LARGE SCALE GENOMIC DNA]</scope>
    <source>
        <strain evidence="1">ATCC PRA-179</strain>
    </source>
</reference>
<name>A0A7J6KRM9_PEROL</name>
<proteinExistence type="predicted"/>
<protein>
    <submittedName>
        <fullName evidence="1">Uncharacterized protein</fullName>
    </submittedName>
</protein>
<gene>
    <name evidence="1" type="ORF">FOZ61_001232</name>
</gene>
<evidence type="ECO:0000313" key="1">
    <source>
        <dbReference type="EMBL" id="KAF4649502.1"/>
    </source>
</evidence>
<comment type="caution">
    <text evidence="1">The sequence shown here is derived from an EMBL/GenBank/DDBJ whole genome shotgun (WGS) entry which is preliminary data.</text>
</comment>
<dbReference type="Proteomes" id="UP000570595">
    <property type="component" value="Unassembled WGS sequence"/>
</dbReference>
<accession>A0A7J6KRM9</accession>
<dbReference type="AlphaFoldDB" id="A0A7J6KRM9"/>